<gene>
    <name evidence="1" type="ORF">PG994_002993</name>
</gene>
<name>A0ABR1W6S7_9PEZI</name>
<evidence type="ECO:0000313" key="1">
    <source>
        <dbReference type="EMBL" id="KAK8079186.1"/>
    </source>
</evidence>
<dbReference type="RefSeq" id="XP_066720257.1">
    <property type="nucleotide sequence ID" value="XM_066854402.1"/>
</dbReference>
<accession>A0ABR1W6S7</accession>
<organism evidence="1 2">
    <name type="scientific">Apiospora phragmitis</name>
    <dbReference type="NCBI Taxonomy" id="2905665"/>
    <lineage>
        <taxon>Eukaryota</taxon>
        <taxon>Fungi</taxon>
        <taxon>Dikarya</taxon>
        <taxon>Ascomycota</taxon>
        <taxon>Pezizomycotina</taxon>
        <taxon>Sordariomycetes</taxon>
        <taxon>Xylariomycetidae</taxon>
        <taxon>Amphisphaeriales</taxon>
        <taxon>Apiosporaceae</taxon>
        <taxon>Apiospora</taxon>
    </lineage>
</organism>
<dbReference type="Proteomes" id="UP001480595">
    <property type="component" value="Unassembled WGS sequence"/>
</dbReference>
<reference evidence="1 2" key="1">
    <citation type="submission" date="2023-01" db="EMBL/GenBank/DDBJ databases">
        <title>Analysis of 21 Apiospora genomes using comparative genomics revels a genus with tremendous synthesis potential of carbohydrate active enzymes and secondary metabolites.</title>
        <authorList>
            <person name="Sorensen T."/>
        </authorList>
    </citation>
    <scope>NUCLEOTIDE SEQUENCE [LARGE SCALE GENOMIC DNA]</scope>
    <source>
        <strain evidence="1 2">CBS 135458</strain>
    </source>
</reference>
<dbReference type="EMBL" id="JAQQWL010000003">
    <property type="protein sequence ID" value="KAK8079186.1"/>
    <property type="molecule type" value="Genomic_DNA"/>
</dbReference>
<sequence length="172" mass="19695">MPGLLTIPDELLLLIQGNLVTRKDRFAFGVTCKYLYGKVGGTFLYEQDVAEERDFDEARLRLERFSAEQPGFDEVQSLHLEQFPEAIIARLARAEAMAAVPATVHSEEEKAAIGEKTKETARFLENCVGRWGPRMLLFTKYRLQVEIQLTWRQHNTNLVETLHPDHPLPDSQ</sequence>
<evidence type="ECO:0000313" key="2">
    <source>
        <dbReference type="Proteomes" id="UP001480595"/>
    </source>
</evidence>
<protein>
    <recommendedName>
        <fullName evidence="3">F-box domain-containing protein</fullName>
    </recommendedName>
</protein>
<dbReference type="GeneID" id="92087465"/>
<proteinExistence type="predicted"/>
<evidence type="ECO:0008006" key="3">
    <source>
        <dbReference type="Google" id="ProtNLM"/>
    </source>
</evidence>
<keyword evidence="2" id="KW-1185">Reference proteome</keyword>
<comment type="caution">
    <text evidence="1">The sequence shown here is derived from an EMBL/GenBank/DDBJ whole genome shotgun (WGS) entry which is preliminary data.</text>
</comment>